<feature type="region of interest" description="Disordered" evidence="1">
    <location>
        <begin position="1"/>
        <end position="51"/>
    </location>
</feature>
<gene>
    <name evidence="2" type="ORF">SAMN05216417_1298</name>
</gene>
<dbReference type="OrthoDB" id="8905164at2"/>
<proteinExistence type="predicted"/>
<dbReference type="Proteomes" id="UP000182649">
    <property type="component" value="Unassembled WGS sequence"/>
</dbReference>
<accession>A0A1I7IWB3</accession>
<evidence type="ECO:0000313" key="3">
    <source>
        <dbReference type="Proteomes" id="UP000182649"/>
    </source>
</evidence>
<dbReference type="RefSeq" id="WP_074976014.1">
    <property type="nucleotide sequence ID" value="NZ_FPBZ01000029.1"/>
</dbReference>
<name>A0A1I7IWB3_9PROT</name>
<evidence type="ECO:0008006" key="4">
    <source>
        <dbReference type="Google" id="ProtNLM"/>
    </source>
</evidence>
<reference evidence="2 3" key="1">
    <citation type="submission" date="2016-10" db="EMBL/GenBank/DDBJ databases">
        <authorList>
            <person name="de Groot N.N."/>
        </authorList>
    </citation>
    <scope>NUCLEOTIDE SEQUENCE [LARGE SCALE GENOMIC DNA]</scope>
    <source>
        <strain evidence="2 3">Nl14</strain>
    </source>
</reference>
<sequence length="510" mass="56719">MEAQTVPPMNPSGFDNLQAAQPQQQAGQYQSTNGTPKAAPAGLQPEPAAPQAPHLERDYEHFPEYPEYAEGNQRTPWPPGFLGKIAQYLYCHSPSPVPDYAIAAAVAFFAGICGRGWIYSHTGLNHDIIVLGESGTGKNIIHQGIANVGKQLSGTPIDTFIVNAKMASASALLKNVAANPCFLQLIGEVGKMYRAYSKSKHGDTLDTLFAAKLDLWERSGPDGASVGILYSNSANNILPNNIMGIAHSTIGESTPGVFYGALTTDMMNDGLLSRLWIIEYEGADPEFNEHRLHEMPREWINYLSNLVRAASGRLHQQPVDHSVEAAALIRAFVQDCKDEKLNAGKDPAQRQLWVRAYEKVIRLAALLAVADNYLFPVVEVAHVEWATSMLQRANLTVQRRACDGDITEDADHAREQMILQRCRRWLTTPRKDPKEEKLRASYVISRRFLQQEVCSKDLFKKHRLGATTVFNHTMKSLVENGYLVKLGELTTWNDFNVRADCWKIVDLSQH</sequence>
<dbReference type="AlphaFoldDB" id="A0A1I7IWB3"/>
<dbReference type="InterPro" id="IPR025662">
    <property type="entry name" value="Sigma_54_int_dom_ATP-bd_1"/>
</dbReference>
<feature type="compositionally biased region" description="Low complexity" evidence="1">
    <location>
        <begin position="18"/>
        <end position="30"/>
    </location>
</feature>
<dbReference type="PROSITE" id="PS00675">
    <property type="entry name" value="SIGMA54_INTERACT_1"/>
    <property type="match status" value="1"/>
</dbReference>
<dbReference type="EMBL" id="FPBZ01000029">
    <property type="protein sequence ID" value="SFU77216.1"/>
    <property type="molecule type" value="Genomic_DNA"/>
</dbReference>
<protein>
    <recommendedName>
        <fullName evidence="4">DUF3987 domain-containing protein</fullName>
    </recommendedName>
</protein>
<evidence type="ECO:0000313" key="2">
    <source>
        <dbReference type="EMBL" id="SFU77216.1"/>
    </source>
</evidence>
<evidence type="ECO:0000256" key="1">
    <source>
        <dbReference type="SAM" id="MobiDB-lite"/>
    </source>
</evidence>
<organism evidence="2 3">
    <name type="scientific">Nitrosospira multiformis</name>
    <dbReference type="NCBI Taxonomy" id="1231"/>
    <lineage>
        <taxon>Bacteria</taxon>
        <taxon>Pseudomonadati</taxon>
        <taxon>Pseudomonadota</taxon>
        <taxon>Betaproteobacteria</taxon>
        <taxon>Nitrosomonadales</taxon>
        <taxon>Nitrosomonadaceae</taxon>
        <taxon>Nitrosospira</taxon>
    </lineage>
</organism>